<reference evidence="2" key="1">
    <citation type="journal article" date="2019" name="Int. J. Syst. Evol. Microbiol.">
        <title>The Global Catalogue of Microorganisms (GCM) 10K type strain sequencing project: providing services to taxonomists for standard genome sequencing and annotation.</title>
        <authorList>
            <consortium name="The Broad Institute Genomics Platform"/>
            <consortium name="The Broad Institute Genome Sequencing Center for Infectious Disease"/>
            <person name="Wu L."/>
            <person name="Ma J."/>
        </authorList>
    </citation>
    <scope>NUCLEOTIDE SEQUENCE [LARGE SCALE GENOMIC DNA]</scope>
    <source>
        <strain evidence="2">KCTC 23984</strain>
    </source>
</reference>
<keyword evidence="2" id="KW-1185">Reference proteome</keyword>
<comment type="caution">
    <text evidence="1">The sequence shown here is derived from an EMBL/GenBank/DDBJ whole genome shotgun (WGS) entry which is preliminary data.</text>
</comment>
<gene>
    <name evidence="1" type="ORF">ACFS7Z_13435</name>
</gene>
<proteinExistence type="predicted"/>
<evidence type="ECO:0000313" key="1">
    <source>
        <dbReference type="EMBL" id="MFD3001371.1"/>
    </source>
</evidence>
<protein>
    <submittedName>
        <fullName evidence="1">Uncharacterized protein</fullName>
    </submittedName>
</protein>
<sequence length="50" mass="5856">MIFVEEELARVATRAVYIQNKPDNFFKIEHNNTADNGFDVWKEELDANLV</sequence>
<evidence type="ECO:0000313" key="2">
    <source>
        <dbReference type="Proteomes" id="UP001597641"/>
    </source>
</evidence>
<accession>A0ABW6BW75</accession>
<name>A0ABW6BW75_9BACT</name>
<dbReference type="Proteomes" id="UP001597641">
    <property type="component" value="Unassembled WGS sequence"/>
</dbReference>
<dbReference type="RefSeq" id="WP_377485356.1">
    <property type="nucleotide sequence ID" value="NZ_JBHUOX010000009.1"/>
</dbReference>
<dbReference type="EMBL" id="JBHUOX010000009">
    <property type="protein sequence ID" value="MFD3001371.1"/>
    <property type="molecule type" value="Genomic_DNA"/>
</dbReference>
<organism evidence="1 2">
    <name type="scientific">Pontibacter toksunensis</name>
    <dbReference type="NCBI Taxonomy" id="1332631"/>
    <lineage>
        <taxon>Bacteria</taxon>
        <taxon>Pseudomonadati</taxon>
        <taxon>Bacteroidota</taxon>
        <taxon>Cytophagia</taxon>
        <taxon>Cytophagales</taxon>
        <taxon>Hymenobacteraceae</taxon>
        <taxon>Pontibacter</taxon>
    </lineage>
</organism>